<dbReference type="FunFam" id="3.10.110.10:FF:000075">
    <property type="entry name" value="RWD domain-containing protein (Gir2)"/>
    <property type="match status" value="1"/>
</dbReference>
<reference evidence="3" key="1">
    <citation type="submission" date="2021-12" db="EMBL/GenBank/DDBJ databases">
        <authorList>
            <person name="King R."/>
        </authorList>
    </citation>
    <scope>NUCLEOTIDE SEQUENCE</scope>
</reference>
<evidence type="ECO:0000313" key="4">
    <source>
        <dbReference type="Proteomes" id="UP001152759"/>
    </source>
</evidence>
<dbReference type="Pfam" id="PF05773">
    <property type="entry name" value="RWD"/>
    <property type="match status" value="1"/>
</dbReference>
<dbReference type="SUPFAM" id="SSF54495">
    <property type="entry name" value="UBC-like"/>
    <property type="match status" value="1"/>
</dbReference>
<dbReference type="Proteomes" id="UP001152759">
    <property type="component" value="Chromosome 10"/>
</dbReference>
<dbReference type="PROSITE" id="PS50908">
    <property type="entry name" value="RWD"/>
    <property type="match status" value="1"/>
</dbReference>
<dbReference type="KEGG" id="btab:109044692"/>
<keyword evidence="1" id="KW-0175">Coiled coil</keyword>
<dbReference type="AlphaFoldDB" id="A0A9P0A2M9"/>
<dbReference type="PANTHER" id="PTHR12292">
    <property type="entry name" value="RWD DOMAIN-CONTAINING PROTEIN"/>
    <property type="match status" value="1"/>
</dbReference>
<dbReference type="EMBL" id="OU963871">
    <property type="protein sequence ID" value="CAH0382961.1"/>
    <property type="molecule type" value="Genomic_DNA"/>
</dbReference>
<gene>
    <name evidence="3" type="ORF">BEMITA_LOCUS2449</name>
</gene>
<evidence type="ECO:0000313" key="3">
    <source>
        <dbReference type="EMBL" id="CAH0382961.1"/>
    </source>
</evidence>
<dbReference type="SMART" id="SM00591">
    <property type="entry name" value="RWD"/>
    <property type="match status" value="1"/>
</dbReference>
<evidence type="ECO:0000259" key="2">
    <source>
        <dbReference type="PROSITE" id="PS50908"/>
    </source>
</evidence>
<feature type="domain" description="RWD" evidence="2">
    <location>
        <begin position="9"/>
        <end position="115"/>
    </location>
</feature>
<dbReference type="InterPro" id="IPR040213">
    <property type="entry name" value="GIR2-like"/>
</dbReference>
<dbReference type="Gene3D" id="3.10.110.10">
    <property type="entry name" value="Ubiquitin Conjugating Enzyme"/>
    <property type="match status" value="1"/>
</dbReference>
<name>A0A9P0A2M9_BEMTA</name>
<feature type="coiled-coil region" evidence="1">
    <location>
        <begin position="114"/>
        <end position="145"/>
    </location>
</feature>
<dbReference type="InterPro" id="IPR006575">
    <property type="entry name" value="RWD_dom"/>
</dbReference>
<dbReference type="CDD" id="cd23816">
    <property type="entry name" value="RWD_RWDD1"/>
    <property type="match status" value="1"/>
</dbReference>
<sequence>MDYAAEQQNEVEALESIYFGEMEVLSVEPYTFLIPIKSDEYDPETNSGLFCSLKFEYTPNYPEEVPVFTFNETIGLEEDDEERLMEHLQEQAQENLGTVMVFTLVSAAQEWLNLQSDEKKKAAEEEEEKRLLAEEEAEKKRFEGTRVTIESFKLWKEKFDLEMQSVKKSTVKDTGGKLTGKELFMTDKSLNESDLKFLEEGDAVKVDEALFQELDELDVNDDELNELSD</sequence>
<dbReference type="InterPro" id="IPR016135">
    <property type="entry name" value="UBQ-conjugating_enzyme/RWD"/>
</dbReference>
<keyword evidence="4" id="KW-1185">Reference proteome</keyword>
<protein>
    <recommendedName>
        <fullName evidence="2">RWD domain-containing protein</fullName>
    </recommendedName>
</protein>
<accession>A0A9P0A2M9</accession>
<proteinExistence type="predicted"/>
<evidence type="ECO:0000256" key="1">
    <source>
        <dbReference type="SAM" id="Coils"/>
    </source>
</evidence>
<organism evidence="3 4">
    <name type="scientific">Bemisia tabaci</name>
    <name type="common">Sweetpotato whitefly</name>
    <name type="synonym">Aleurodes tabaci</name>
    <dbReference type="NCBI Taxonomy" id="7038"/>
    <lineage>
        <taxon>Eukaryota</taxon>
        <taxon>Metazoa</taxon>
        <taxon>Ecdysozoa</taxon>
        <taxon>Arthropoda</taxon>
        <taxon>Hexapoda</taxon>
        <taxon>Insecta</taxon>
        <taxon>Pterygota</taxon>
        <taxon>Neoptera</taxon>
        <taxon>Paraneoptera</taxon>
        <taxon>Hemiptera</taxon>
        <taxon>Sternorrhyncha</taxon>
        <taxon>Aleyrodoidea</taxon>
        <taxon>Aleyrodidae</taxon>
        <taxon>Aleyrodinae</taxon>
        <taxon>Bemisia</taxon>
    </lineage>
</organism>